<protein>
    <submittedName>
        <fullName evidence="1">Uncharacterized protein</fullName>
    </submittedName>
</protein>
<gene>
    <name evidence="1" type="ORF">AAY42_10080</name>
</gene>
<dbReference type="STRING" id="346185.AAY42_10080"/>
<dbReference type="RefSeq" id="WP_055394781.1">
    <property type="nucleotide sequence ID" value="NZ_LCTZ01000002.1"/>
</dbReference>
<accession>A0A0Q1BZE6</accession>
<name>A0A0Q1BZE6_9FLAO</name>
<organism evidence="1 2">
    <name type="scientific">Flagellimonas eckloniae</name>
    <dbReference type="NCBI Taxonomy" id="346185"/>
    <lineage>
        <taxon>Bacteria</taxon>
        <taxon>Pseudomonadati</taxon>
        <taxon>Bacteroidota</taxon>
        <taxon>Flavobacteriia</taxon>
        <taxon>Flavobacteriales</taxon>
        <taxon>Flavobacteriaceae</taxon>
        <taxon>Flagellimonas</taxon>
    </lineage>
</organism>
<comment type="caution">
    <text evidence="1">The sequence shown here is derived from an EMBL/GenBank/DDBJ whole genome shotgun (WGS) entry which is preliminary data.</text>
</comment>
<reference evidence="1 2" key="1">
    <citation type="submission" date="2015-04" db="EMBL/GenBank/DDBJ databases">
        <title>Complete genome of flavobacterium.</title>
        <authorList>
            <person name="Kwon Y.M."/>
            <person name="Kim S.-J."/>
        </authorList>
    </citation>
    <scope>NUCLEOTIDE SEQUENCE [LARGE SCALE GENOMIC DNA]</scope>
    <source>
        <strain evidence="1 2">DK169</strain>
    </source>
</reference>
<dbReference type="AlphaFoldDB" id="A0A0Q1BZE6"/>
<evidence type="ECO:0000313" key="1">
    <source>
        <dbReference type="EMBL" id="KQC30185.1"/>
    </source>
</evidence>
<proteinExistence type="predicted"/>
<keyword evidence="2" id="KW-1185">Reference proteome</keyword>
<dbReference type="Proteomes" id="UP000050827">
    <property type="component" value="Unassembled WGS sequence"/>
</dbReference>
<evidence type="ECO:0000313" key="2">
    <source>
        <dbReference type="Proteomes" id="UP000050827"/>
    </source>
</evidence>
<sequence>MRKAVITITPDDGKKQLDCQTGNVSDIEILDALTLISRHFAQKLLEEYESVVGGDYENLDAYLDFLRTQKL</sequence>
<dbReference type="EMBL" id="LCTZ01000002">
    <property type="protein sequence ID" value="KQC30185.1"/>
    <property type="molecule type" value="Genomic_DNA"/>
</dbReference>